<evidence type="ECO:0000256" key="1">
    <source>
        <dbReference type="SAM" id="Phobius"/>
    </source>
</evidence>
<keyword evidence="1" id="KW-0472">Membrane</keyword>
<reference evidence="2 3" key="1">
    <citation type="journal article" date="2016" name="Nat. Commun.">
        <title>Thousands of microbial genomes shed light on interconnected biogeochemical processes in an aquifer system.</title>
        <authorList>
            <person name="Anantharaman K."/>
            <person name="Brown C.T."/>
            <person name="Hug L.A."/>
            <person name="Sharon I."/>
            <person name="Castelle C.J."/>
            <person name="Probst A.J."/>
            <person name="Thomas B.C."/>
            <person name="Singh A."/>
            <person name="Wilkins M.J."/>
            <person name="Karaoz U."/>
            <person name="Brodie E.L."/>
            <person name="Williams K.H."/>
            <person name="Hubbard S.S."/>
            <person name="Banfield J.F."/>
        </authorList>
    </citation>
    <scope>NUCLEOTIDE SEQUENCE [LARGE SCALE GENOMIC DNA]</scope>
</reference>
<organism evidence="2 3">
    <name type="scientific">Candidatus Kaiserbacteria bacterium RIFCSPHIGHO2_02_FULL_55_25</name>
    <dbReference type="NCBI Taxonomy" id="1798498"/>
    <lineage>
        <taxon>Bacteria</taxon>
        <taxon>Candidatus Kaiseribacteriota</taxon>
    </lineage>
</organism>
<gene>
    <name evidence="2" type="ORF">A3C20_00670</name>
</gene>
<proteinExistence type="predicted"/>
<dbReference type="EMBL" id="MFLL01000033">
    <property type="protein sequence ID" value="OGG68444.1"/>
    <property type="molecule type" value="Genomic_DNA"/>
</dbReference>
<feature type="transmembrane region" description="Helical" evidence="1">
    <location>
        <begin position="48"/>
        <end position="65"/>
    </location>
</feature>
<keyword evidence="1" id="KW-0812">Transmembrane</keyword>
<feature type="transmembrane region" description="Helical" evidence="1">
    <location>
        <begin position="77"/>
        <end position="94"/>
    </location>
</feature>
<keyword evidence="1" id="KW-1133">Transmembrane helix</keyword>
<protein>
    <submittedName>
        <fullName evidence="2">Uncharacterized protein</fullName>
    </submittedName>
</protein>
<evidence type="ECO:0000313" key="2">
    <source>
        <dbReference type="EMBL" id="OGG68444.1"/>
    </source>
</evidence>
<evidence type="ECO:0000313" key="3">
    <source>
        <dbReference type="Proteomes" id="UP000176914"/>
    </source>
</evidence>
<comment type="caution">
    <text evidence="2">The sequence shown here is derived from an EMBL/GenBank/DDBJ whole genome shotgun (WGS) entry which is preliminary data.</text>
</comment>
<accession>A0A1F6E409</accession>
<dbReference type="Proteomes" id="UP000176914">
    <property type="component" value="Unassembled WGS sequence"/>
</dbReference>
<name>A0A1F6E409_9BACT</name>
<sequence>MIKKKITLVVCVFGTALFFVLAFSRELGVCPSYSYSSCANISNNLAETILPIFPALLLLLATYWMREEIYQAWFRFARWWVPLSMLAIFIAPEYSHDWLYPIEKGGVALVSSIIFCLVSVAIIGFKYNSLRRREL</sequence>
<feature type="transmembrane region" description="Helical" evidence="1">
    <location>
        <begin position="106"/>
        <end position="125"/>
    </location>
</feature>
<dbReference type="AlphaFoldDB" id="A0A1F6E409"/>